<evidence type="ECO:0000313" key="3">
    <source>
        <dbReference type="Proteomes" id="UP000199361"/>
    </source>
</evidence>
<dbReference type="Proteomes" id="UP000199361">
    <property type="component" value="Unassembled WGS sequence"/>
</dbReference>
<evidence type="ECO:0000259" key="1">
    <source>
        <dbReference type="Pfam" id="PF04486"/>
    </source>
</evidence>
<sequence length="126" mass="13827">MPYAAITYPVKPGHEEEIAAIFADFQRVDTPVISDESGAEVGKLLGTAVFIKDDVMIRVIHYEGDFSAIGRHMSRQRGVHLIEEKLAPYLLRQRDTSTAQGFGAYFAAATMRCISQLSVDTHPAGS</sequence>
<reference evidence="2 3" key="1">
    <citation type="submission" date="2016-10" db="EMBL/GenBank/DDBJ databases">
        <authorList>
            <person name="de Groot N.N."/>
        </authorList>
    </citation>
    <scope>NUCLEOTIDE SEQUENCE [LARGE SCALE GENOMIC DNA]</scope>
    <source>
        <strain evidence="2 3">CGMCC 4.5598</strain>
    </source>
</reference>
<dbReference type="STRING" id="568860.SAMN05421811_101810"/>
<feature type="domain" description="SchA/CurD-like" evidence="1">
    <location>
        <begin position="1"/>
        <end position="119"/>
    </location>
</feature>
<evidence type="ECO:0000313" key="2">
    <source>
        <dbReference type="EMBL" id="SES94121.1"/>
    </source>
</evidence>
<dbReference type="OrthoDB" id="3853500at2"/>
<dbReference type="AlphaFoldDB" id="A0A1I0ALC4"/>
<name>A0A1I0ALC4_9ACTN</name>
<protein>
    <submittedName>
        <fullName evidence="2">SchA/CurD like domain-containing protein</fullName>
    </submittedName>
</protein>
<organism evidence="2 3">
    <name type="scientific">Nonomuraea wenchangensis</name>
    <dbReference type="NCBI Taxonomy" id="568860"/>
    <lineage>
        <taxon>Bacteria</taxon>
        <taxon>Bacillati</taxon>
        <taxon>Actinomycetota</taxon>
        <taxon>Actinomycetes</taxon>
        <taxon>Streptosporangiales</taxon>
        <taxon>Streptosporangiaceae</taxon>
        <taxon>Nonomuraea</taxon>
    </lineage>
</organism>
<dbReference type="Pfam" id="PF04486">
    <property type="entry name" value="SchA_CurD"/>
    <property type="match status" value="1"/>
</dbReference>
<dbReference type="InterPro" id="IPR007575">
    <property type="entry name" value="SchA_CurD-like"/>
</dbReference>
<keyword evidence="3" id="KW-1185">Reference proteome</keyword>
<gene>
    <name evidence="2" type="ORF">SAMN05421811_101810</name>
</gene>
<dbReference type="EMBL" id="FOHX01000001">
    <property type="protein sequence ID" value="SES94121.1"/>
    <property type="molecule type" value="Genomic_DNA"/>
</dbReference>
<proteinExistence type="predicted"/>
<accession>A0A1I0ALC4</accession>
<dbReference type="RefSeq" id="WP_020546132.1">
    <property type="nucleotide sequence ID" value="NZ_FOHX01000001.1"/>
</dbReference>